<dbReference type="Pfam" id="PF13167">
    <property type="entry name" value="GTP-bdg_N"/>
    <property type="match status" value="1"/>
</dbReference>
<dbReference type="SUPFAM" id="SSF52540">
    <property type="entry name" value="P-loop containing nucleoside triphosphate hydrolases"/>
    <property type="match status" value="1"/>
</dbReference>
<evidence type="ECO:0000256" key="6">
    <source>
        <dbReference type="SAM" id="Phobius"/>
    </source>
</evidence>
<dbReference type="PANTHER" id="PTHR10229">
    <property type="entry name" value="GTP-BINDING PROTEIN HFLX"/>
    <property type="match status" value="1"/>
</dbReference>
<keyword evidence="2" id="KW-0547">Nucleotide-binding</keyword>
<dbReference type="Gene3D" id="3.40.50.11060">
    <property type="entry name" value="GTPase HflX, N-terminal domain"/>
    <property type="match status" value="1"/>
</dbReference>
<feature type="region of interest" description="Disordered" evidence="5">
    <location>
        <begin position="445"/>
        <end position="470"/>
    </location>
</feature>
<sequence>MHGATYHSSPLAAAAAASPPRLLVVHPGSQPEASLQEALRLGESYAGQLPAHVTMGSAARRQRPSPATFFGRGQVEALLAQVHAAEPERVFVNHALSGVQQRNLERALGRPVLDRVALIIEIFSQRARTNEARLQVELAQLEYASSRLVRVVDAASGRRTAFGMTGHMVEVVSARERGRSGSSTGGLGGAGGQGESELQLQRRRITDRRRQLLRGLEQVRKTRAVQRAARQRSGKPQVAIVGYTNAGKSSLLEALSGAGDVGVEDRLFATLDPTLRRVMLPRSGKDAILSDTVGFISNLPTQLIEAFRATLEEVTEADLLLHVLDVSSPQVLAQRQAVLHVLRELGLTQQQLEERVVEVWNKMDQLPAAADVAAAVAAGGAAAEEQASDGEAAAAGHEVEAAADEAAAVVVAGQEVAAAAGEAGAGGGGAACTGGAGAAEEAAAMAAAGSKQQQQQQQQHGTATQPAEQPASLVDAAGSSGLHAAAAAGLLPPAVEALLRSDVRAASYRPTAVATSVLRGQGLAELLAAVEDKLEGLLAGRPQLSAKSQAPAAFALSREVIMHDRANLLALPVIGTLVLAGLFGWCDTMLVTKAFILYIAVDFFWVLLEPKAVPSKPRIILWHHFITFLLLQLPLRHPQLGLYTCMDGLVEWNTLLLIARRQFPRWYRPLNAVYWVTFYPVRVVLFPALMPLFWRELTKPGYAWWETAAVMLTQACLVVFNGWFLVASWKRRR</sequence>
<keyword evidence="6" id="KW-0472">Membrane</keyword>
<dbReference type="GO" id="GO:0046872">
    <property type="term" value="F:metal ion binding"/>
    <property type="evidence" value="ECO:0007669"/>
    <property type="project" value="UniProtKB-KW"/>
</dbReference>
<keyword evidence="6" id="KW-0812">Transmembrane</keyword>
<gene>
    <name evidence="8" type="ORF">C2E20_3066</name>
</gene>
<dbReference type="STRING" id="554055.A0A2P6VIP9"/>
<dbReference type="PANTHER" id="PTHR10229:SF8">
    <property type="entry name" value="GTPASE HFLX"/>
    <property type="match status" value="1"/>
</dbReference>
<evidence type="ECO:0000259" key="7">
    <source>
        <dbReference type="PROSITE" id="PS51705"/>
    </source>
</evidence>
<keyword evidence="9" id="KW-1185">Reference proteome</keyword>
<keyword evidence="6" id="KW-1133">Transmembrane helix</keyword>
<feature type="region of interest" description="Disordered" evidence="5">
    <location>
        <begin position="176"/>
        <end position="199"/>
    </location>
</feature>
<dbReference type="Pfam" id="PF01926">
    <property type="entry name" value="MMR_HSR1"/>
    <property type="match status" value="1"/>
</dbReference>
<dbReference type="Gene3D" id="3.40.50.300">
    <property type="entry name" value="P-loop containing nucleotide triphosphate hydrolases"/>
    <property type="match status" value="1"/>
</dbReference>
<dbReference type="GO" id="GO:0005737">
    <property type="term" value="C:cytoplasm"/>
    <property type="evidence" value="ECO:0007669"/>
    <property type="project" value="TreeGrafter"/>
</dbReference>
<feature type="transmembrane region" description="Helical" evidence="6">
    <location>
        <begin position="702"/>
        <end position="726"/>
    </location>
</feature>
<dbReference type="InterPro" id="IPR025121">
    <property type="entry name" value="GTPase_HflX_N"/>
</dbReference>
<evidence type="ECO:0000256" key="4">
    <source>
        <dbReference type="ARBA" id="ARBA00023134"/>
    </source>
</evidence>
<dbReference type="OrthoDB" id="10268034at2759"/>
<dbReference type="Pfam" id="PF16360">
    <property type="entry name" value="GTP-bdg_M"/>
    <property type="match status" value="1"/>
</dbReference>
<keyword evidence="4" id="KW-0342">GTP-binding</keyword>
<organism evidence="8 9">
    <name type="scientific">Micractinium conductrix</name>
    <dbReference type="NCBI Taxonomy" id="554055"/>
    <lineage>
        <taxon>Eukaryota</taxon>
        <taxon>Viridiplantae</taxon>
        <taxon>Chlorophyta</taxon>
        <taxon>core chlorophytes</taxon>
        <taxon>Trebouxiophyceae</taxon>
        <taxon>Chlorellales</taxon>
        <taxon>Chlorellaceae</taxon>
        <taxon>Chlorella clade</taxon>
        <taxon>Micractinium</taxon>
    </lineage>
</organism>
<dbReference type="HAMAP" id="MF_00900">
    <property type="entry name" value="GTPase_HflX"/>
    <property type="match status" value="1"/>
</dbReference>
<dbReference type="PRINTS" id="PR00326">
    <property type="entry name" value="GTP1OBG"/>
</dbReference>
<feature type="compositionally biased region" description="Low complexity" evidence="5">
    <location>
        <begin position="445"/>
        <end position="459"/>
    </location>
</feature>
<evidence type="ECO:0000256" key="2">
    <source>
        <dbReference type="ARBA" id="ARBA00022741"/>
    </source>
</evidence>
<dbReference type="InterPro" id="IPR027417">
    <property type="entry name" value="P-loop_NTPase"/>
</dbReference>
<feature type="compositionally biased region" description="Gly residues" evidence="5">
    <location>
        <begin position="183"/>
        <end position="194"/>
    </location>
</feature>
<reference evidence="8 9" key="1">
    <citation type="journal article" date="2018" name="Plant J.">
        <title>Genome sequences of Chlorella sorokiniana UTEX 1602 and Micractinium conductrix SAG 241.80: implications to maltose excretion by a green alga.</title>
        <authorList>
            <person name="Arriola M.B."/>
            <person name="Velmurugan N."/>
            <person name="Zhang Y."/>
            <person name="Plunkett M.H."/>
            <person name="Hondzo H."/>
            <person name="Barney B.M."/>
        </authorList>
    </citation>
    <scope>NUCLEOTIDE SEQUENCE [LARGE SCALE GENOMIC DNA]</scope>
    <source>
        <strain evidence="8 9">SAG 241.80</strain>
    </source>
</reference>
<dbReference type="CDD" id="cd01878">
    <property type="entry name" value="HflX"/>
    <property type="match status" value="1"/>
</dbReference>
<feature type="domain" description="Hflx-type G" evidence="7">
    <location>
        <begin position="236"/>
        <end position="538"/>
    </location>
</feature>
<name>A0A2P6VIP9_9CHLO</name>
<keyword evidence="3" id="KW-0460">Magnesium</keyword>
<dbReference type="InterPro" id="IPR032305">
    <property type="entry name" value="GTP-bd_M"/>
</dbReference>
<evidence type="ECO:0000256" key="1">
    <source>
        <dbReference type="ARBA" id="ARBA00022723"/>
    </source>
</evidence>
<feature type="transmembrane region" description="Helical" evidence="6">
    <location>
        <begin position="671"/>
        <end position="690"/>
    </location>
</feature>
<evidence type="ECO:0000256" key="5">
    <source>
        <dbReference type="SAM" id="MobiDB-lite"/>
    </source>
</evidence>
<dbReference type="Proteomes" id="UP000239649">
    <property type="component" value="Unassembled WGS sequence"/>
</dbReference>
<proteinExistence type="inferred from homology"/>
<dbReference type="GO" id="GO:0043022">
    <property type="term" value="F:ribosome binding"/>
    <property type="evidence" value="ECO:0007669"/>
    <property type="project" value="TreeGrafter"/>
</dbReference>
<dbReference type="InterPro" id="IPR030394">
    <property type="entry name" value="G_HFLX_dom"/>
</dbReference>
<protein>
    <submittedName>
        <fullName evidence="8">GTP-binding chloroplastic</fullName>
    </submittedName>
</protein>
<dbReference type="NCBIfam" id="TIGR03156">
    <property type="entry name" value="GTP_HflX"/>
    <property type="match status" value="1"/>
</dbReference>
<dbReference type="GO" id="GO:0005525">
    <property type="term" value="F:GTP binding"/>
    <property type="evidence" value="ECO:0007669"/>
    <property type="project" value="UniProtKB-KW"/>
</dbReference>
<evidence type="ECO:0000313" key="9">
    <source>
        <dbReference type="Proteomes" id="UP000239649"/>
    </source>
</evidence>
<dbReference type="InterPro" id="IPR006073">
    <property type="entry name" value="GTP-bd"/>
</dbReference>
<feature type="transmembrane region" description="Helical" evidence="6">
    <location>
        <begin position="566"/>
        <end position="584"/>
    </location>
</feature>
<dbReference type="InterPro" id="IPR042108">
    <property type="entry name" value="GTPase_HflX_N_sf"/>
</dbReference>
<keyword evidence="1" id="KW-0479">Metal-binding</keyword>
<dbReference type="InterPro" id="IPR016496">
    <property type="entry name" value="GTPase_HflX"/>
</dbReference>
<evidence type="ECO:0000256" key="3">
    <source>
        <dbReference type="ARBA" id="ARBA00022842"/>
    </source>
</evidence>
<evidence type="ECO:0000313" key="8">
    <source>
        <dbReference type="EMBL" id="PSC73950.1"/>
    </source>
</evidence>
<accession>A0A2P6VIP9</accession>
<dbReference type="PROSITE" id="PS51705">
    <property type="entry name" value="G_HFLX"/>
    <property type="match status" value="1"/>
</dbReference>
<dbReference type="AlphaFoldDB" id="A0A2P6VIP9"/>
<dbReference type="EMBL" id="LHPF02000006">
    <property type="protein sequence ID" value="PSC73950.1"/>
    <property type="molecule type" value="Genomic_DNA"/>
</dbReference>
<comment type="caution">
    <text evidence="8">The sequence shown here is derived from an EMBL/GenBank/DDBJ whole genome shotgun (WGS) entry which is preliminary data.</text>
</comment>